<reference evidence="3" key="2">
    <citation type="submission" date="2023-05" db="EMBL/GenBank/DDBJ databases">
        <authorList>
            <consortium name="Lawrence Berkeley National Laboratory"/>
            <person name="Steindorff A."/>
            <person name="Hensen N."/>
            <person name="Bonometti L."/>
            <person name="Westerberg I."/>
            <person name="Brannstrom I.O."/>
            <person name="Guillou S."/>
            <person name="Cros-Aarteil S."/>
            <person name="Calhoun S."/>
            <person name="Haridas S."/>
            <person name="Kuo A."/>
            <person name="Mondo S."/>
            <person name="Pangilinan J."/>
            <person name="Riley R."/>
            <person name="Labutti K."/>
            <person name="Andreopoulos B."/>
            <person name="Lipzen A."/>
            <person name="Chen C."/>
            <person name="Yanf M."/>
            <person name="Daum C."/>
            <person name="Ng V."/>
            <person name="Clum A."/>
            <person name="Ohm R."/>
            <person name="Martin F."/>
            <person name="Silar P."/>
            <person name="Natvig D."/>
            <person name="Lalanne C."/>
            <person name="Gautier V."/>
            <person name="Ament-Velasquez S.L."/>
            <person name="Kruys A."/>
            <person name="Hutchinson M.I."/>
            <person name="Powell A.J."/>
            <person name="Barry K."/>
            <person name="Miller A.N."/>
            <person name="Grigoriev I.V."/>
            <person name="Debuchy R."/>
            <person name="Gladieux P."/>
            <person name="Thoren M.H."/>
            <person name="Johannesson H."/>
        </authorList>
    </citation>
    <scope>NUCLEOTIDE SEQUENCE</scope>
    <source>
        <strain evidence="3">PSN293</strain>
    </source>
</reference>
<accession>A0AAN6XX07</accession>
<evidence type="ECO:0000256" key="1">
    <source>
        <dbReference type="ARBA" id="ARBA00022898"/>
    </source>
</evidence>
<sequence>MGPPPSAMDSTDDSNAMSTMRINLSNLTLSSSSSDPYNPNTLPIHADNVLPAGRVPFGRPMRSLFNFAQSYHPLNHGSYGTFPRYVLEHKIQKLREFESRPSVYRTFVYPAELHHSRSLVAPFLGADIDEIVLVPNATTGINTVLRNILPGYGENDVVVFPSSIYPSCWNTLRSVQEEMSGNGKKGFELVEMKLDHPITDDKLVELFTQTVERLTKEGKKVRLAIFDTIVSGPGVRVPWEALVAECKKLGVKSLIDGAHGIGHIDLTETGKSVRPDFMVTNCHKWLFVPRGCAVLYVPFENQDLIKTALPTSHGYLAPEVRGHDREDEHGGNIFAGEWQGRGGEKGKWSEYFMNLFVDVATVDCSSYTCIEAAIEFREKVCGGEEAIREYCFRLAYQGGNRAAEILGTEVMDVSDITGYGNLRRCNFANVRLPLTVVRKGDTAGQGDVAEEDIRAVVVWIYRTCARDYDTYLQTFFIGGHVWTRFSAQIYLEVSDFEWGARTLLEICERVKKGEWKGVRL</sequence>
<gene>
    <name evidence="3" type="ORF">QBC37DRAFT_432246</name>
</gene>
<dbReference type="GO" id="GO:0016740">
    <property type="term" value="F:transferase activity"/>
    <property type="evidence" value="ECO:0007669"/>
    <property type="project" value="UniProtKB-KW"/>
</dbReference>
<evidence type="ECO:0000313" key="4">
    <source>
        <dbReference type="Proteomes" id="UP001301769"/>
    </source>
</evidence>
<dbReference type="InterPro" id="IPR000192">
    <property type="entry name" value="Aminotrans_V_dom"/>
</dbReference>
<keyword evidence="3" id="KW-0808">Transferase</keyword>
<name>A0AAN6XX07_9PEZI</name>
<dbReference type="PANTHER" id="PTHR43092:SF2">
    <property type="entry name" value="HERCYNYLCYSTEINE SULFOXIDE LYASE"/>
    <property type="match status" value="1"/>
</dbReference>
<keyword evidence="1" id="KW-0663">Pyridoxal phosphate</keyword>
<proteinExistence type="predicted"/>
<dbReference type="PANTHER" id="PTHR43092">
    <property type="entry name" value="L-CYSTEINE DESULFHYDRASE"/>
    <property type="match status" value="1"/>
</dbReference>
<reference evidence="3" key="1">
    <citation type="journal article" date="2023" name="Mol. Phylogenet. Evol.">
        <title>Genome-scale phylogeny and comparative genomics of the fungal order Sordariales.</title>
        <authorList>
            <person name="Hensen N."/>
            <person name="Bonometti L."/>
            <person name="Westerberg I."/>
            <person name="Brannstrom I.O."/>
            <person name="Guillou S."/>
            <person name="Cros-Aarteil S."/>
            <person name="Calhoun S."/>
            <person name="Haridas S."/>
            <person name="Kuo A."/>
            <person name="Mondo S."/>
            <person name="Pangilinan J."/>
            <person name="Riley R."/>
            <person name="LaButti K."/>
            <person name="Andreopoulos B."/>
            <person name="Lipzen A."/>
            <person name="Chen C."/>
            <person name="Yan M."/>
            <person name="Daum C."/>
            <person name="Ng V."/>
            <person name="Clum A."/>
            <person name="Steindorff A."/>
            <person name="Ohm R.A."/>
            <person name="Martin F."/>
            <person name="Silar P."/>
            <person name="Natvig D.O."/>
            <person name="Lalanne C."/>
            <person name="Gautier V."/>
            <person name="Ament-Velasquez S.L."/>
            <person name="Kruys A."/>
            <person name="Hutchinson M.I."/>
            <person name="Powell A.J."/>
            <person name="Barry K."/>
            <person name="Miller A.N."/>
            <person name="Grigoriev I.V."/>
            <person name="Debuchy R."/>
            <person name="Gladieux P."/>
            <person name="Hiltunen Thoren M."/>
            <person name="Johannesson H."/>
        </authorList>
    </citation>
    <scope>NUCLEOTIDE SEQUENCE</scope>
    <source>
        <strain evidence="3">PSN293</strain>
    </source>
</reference>
<evidence type="ECO:0000259" key="2">
    <source>
        <dbReference type="Pfam" id="PF00266"/>
    </source>
</evidence>
<keyword evidence="4" id="KW-1185">Reference proteome</keyword>
<protein>
    <submittedName>
        <fullName evidence="3">Pyridoxal phosphate-dependent transferase</fullName>
    </submittedName>
</protein>
<dbReference type="InterPro" id="IPR015424">
    <property type="entry name" value="PyrdxlP-dep_Trfase"/>
</dbReference>
<dbReference type="EMBL" id="MU858252">
    <property type="protein sequence ID" value="KAK4208228.1"/>
    <property type="molecule type" value="Genomic_DNA"/>
</dbReference>
<feature type="domain" description="Aminotransferase class V" evidence="2">
    <location>
        <begin position="113"/>
        <end position="300"/>
    </location>
</feature>
<dbReference type="Gene3D" id="3.40.640.10">
    <property type="entry name" value="Type I PLP-dependent aspartate aminotransferase-like (Major domain)"/>
    <property type="match status" value="1"/>
</dbReference>
<comment type="caution">
    <text evidence="3">The sequence shown here is derived from an EMBL/GenBank/DDBJ whole genome shotgun (WGS) entry which is preliminary data.</text>
</comment>
<dbReference type="Proteomes" id="UP001301769">
    <property type="component" value="Unassembled WGS sequence"/>
</dbReference>
<dbReference type="Pfam" id="PF00266">
    <property type="entry name" value="Aminotran_5"/>
    <property type="match status" value="1"/>
</dbReference>
<dbReference type="SUPFAM" id="SSF53383">
    <property type="entry name" value="PLP-dependent transferases"/>
    <property type="match status" value="1"/>
</dbReference>
<dbReference type="InterPro" id="IPR015421">
    <property type="entry name" value="PyrdxlP-dep_Trfase_major"/>
</dbReference>
<organism evidence="3 4">
    <name type="scientific">Rhypophila decipiens</name>
    <dbReference type="NCBI Taxonomy" id="261697"/>
    <lineage>
        <taxon>Eukaryota</taxon>
        <taxon>Fungi</taxon>
        <taxon>Dikarya</taxon>
        <taxon>Ascomycota</taxon>
        <taxon>Pezizomycotina</taxon>
        <taxon>Sordariomycetes</taxon>
        <taxon>Sordariomycetidae</taxon>
        <taxon>Sordariales</taxon>
        <taxon>Naviculisporaceae</taxon>
        <taxon>Rhypophila</taxon>
    </lineage>
</organism>
<evidence type="ECO:0000313" key="3">
    <source>
        <dbReference type="EMBL" id="KAK4208228.1"/>
    </source>
</evidence>
<dbReference type="AlphaFoldDB" id="A0AAN6XX07"/>